<feature type="region of interest" description="Disordered" evidence="1">
    <location>
        <begin position="112"/>
        <end position="150"/>
    </location>
</feature>
<gene>
    <name evidence="2" type="ORF">CHGG_03413</name>
</gene>
<dbReference type="VEuPathDB" id="FungiDB:CHGG_03413"/>
<feature type="region of interest" description="Disordered" evidence="1">
    <location>
        <begin position="1"/>
        <end position="96"/>
    </location>
</feature>
<dbReference type="HOGENOM" id="CLU_1503275_0_0_1"/>
<dbReference type="eggNOG" id="ENOG502RJEA">
    <property type="taxonomic scope" value="Eukaryota"/>
</dbReference>
<sequence length="179" mass="19740">MDFAMQIDSSRKRCRDEPELHGANDQHLAKRARQWDMDASTRDSTPSLGESTPSTPASIDVDMEDTPQQAPTQAPKPAPEPFQSGGGMIISGWNQNRRDQYLRQGYPLAWMQSSTQSQRLPTHQSRNDKPVRPFPAPSAASASRKVLPPKSVASTRVTLSWSTSIEIFLVWAGPGGLLI</sequence>
<keyword evidence="3" id="KW-1185">Reference proteome</keyword>
<dbReference type="Proteomes" id="UP000001056">
    <property type="component" value="Unassembled WGS sequence"/>
</dbReference>
<feature type="compositionally biased region" description="Polar residues" evidence="1">
    <location>
        <begin position="112"/>
        <end position="124"/>
    </location>
</feature>
<dbReference type="RefSeq" id="XP_001229929.1">
    <property type="nucleotide sequence ID" value="XM_001229928.1"/>
</dbReference>
<evidence type="ECO:0000313" key="2">
    <source>
        <dbReference type="EMBL" id="EAQ91478.1"/>
    </source>
</evidence>
<feature type="compositionally biased region" description="Basic and acidic residues" evidence="1">
    <location>
        <begin position="9"/>
        <end position="41"/>
    </location>
</feature>
<dbReference type="GeneID" id="4389767"/>
<organism evidence="2 3">
    <name type="scientific">Chaetomium globosum (strain ATCC 6205 / CBS 148.51 / DSM 1962 / NBRC 6347 / NRRL 1970)</name>
    <name type="common">Soil fungus</name>
    <dbReference type="NCBI Taxonomy" id="306901"/>
    <lineage>
        <taxon>Eukaryota</taxon>
        <taxon>Fungi</taxon>
        <taxon>Dikarya</taxon>
        <taxon>Ascomycota</taxon>
        <taxon>Pezizomycotina</taxon>
        <taxon>Sordariomycetes</taxon>
        <taxon>Sordariomycetidae</taxon>
        <taxon>Sordariales</taxon>
        <taxon>Chaetomiaceae</taxon>
        <taxon>Chaetomium</taxon>
    </lineage>
</organism>
<dbReference type="InParanoid" id="Q2H8P1"/>
<evidence type="ECO:0000256" key="1">
    <source>
        <dbReference type="SAM" id="MobiDB-lite"/>
    </source>
</evidence>
<feature type="compositionally biased region" description="Polar residues" evidence="1">
    <location>
        <begin position="42"/>
        <end position="57"/>
    </location>
</feature>
<dbReference type="OrthoDB" id="4588907at2759"/>
<proteinExistence type="predicted"/>
<reference evidence="3" key="1">
    <citation type="journal article" date="2015" name="Genome Announc.">
        <title>Draft genome sequence of the cellulolytic fungus Chaetomium globosum.</title>
        <authorList>
            <person name="Cuomo C.A."/>
            <person name="Untereiner W.A."/>
            <person name="Ma L.-J."/>
            <person name="Grabherr M."/>
            <person name="Birren B.W."/>
        </authorList>
    </citation>
    <scope>NUCLEOTIDE SEQUENCE [LARGE SCALE GENOMIC DNA]</scope>
    <source>
        <strain evidence="3">ATCC 6205 / CBS 148.51 / DSM 1962 / NBRC 6347 / NRRL 1970</strain>
    </source>
</reference>
<protein>
    <submittedName>
        <fullName evidence="2">Uncharacterized protein</fullName>
    </submittedName>
</protein>
<accession>Q2H8P1</accession>
<dbReference type="AlphaFoldDB" id="Q2H8P1"/>
<dbReference type="EMBL" id="CH408030">
    <property type="protein sequence ID" value="EAQ91478.1"/>
    <property type="molecule type" value="Genomic_DNA"/>
</dbReference>
<dbReference type="OMA" id="GANDQHL"/>
<name>Q2H8P1_CHAGB</name>
<evidence type="ECO:0000313" key="3">
    <source>
        <dbReference type="Proteomes" id="UP000001056"/>
    </source>
</evidence>